<protein>
    <recommendedName>
        <fullName evidence="4">S-type pyocin family protein</fullName>
    </recommendedName>
</protein>
<feature type="chain" id="PRO_5046102357" description="S-type pyocin family protein" evidence="1">
    <location>
        <begin position="25"/>
        <end position="175"/>
    </location>
</feature>
<evidence type="ECO:0008006" key="4">
    <source>
        <dbReference type="Google" id="ProtNLM"/>
    </source>
</evidence>
<dbReference type="RefSeq" id="WP_271165595.1">
    <property type="nucleotide sequence ID" value="NZ_BSFD01000009.1"/>
</dbReference>
<comment type="caution">
    <text evidence="2">The sequence shown here is derived from an EMBL/GenBank/DDBJ whole genome shotgun (WGS) entry which is preliminary data.</text>
</comment>
<gene>
    <name evidence="2" type="ORF">GCM10017620_23710</name>
</gene>
<keyword evidence="3" id="KW-1185">Reference proteome</keyword>
<keyword evidence="1" id="KW-0732">Signal</keyword>
<dbReference type="EMBL" id="BSFD01000009">
    <property type="protein sequence ID" value="GLK49398.1"/>
    <property type="molecule type" value="Genomic_DNA"/>
</dbReference>
<reference evidence="2" key="1">
    <citation type="journal article" date="2014" name="Int. J. Syst. Evol. Microbiol.">
        <title>Complete genome of a new Firmicutes species belonging to the dominant human colonic microbiota ('Ruminococcus bicirculans') reveals two chromosomes and a selective capacity to utilize plant glucans.</title>
        <authorList>
            <consortium name="NISC Comparative Sequencing Program"/>
            <person name="Wegmann U."/>
            <person name="Louis P."/>
            <person name="Goesmann A."/>
            <person name="Henrissat B."/>
            <person name="Duncan S.H."/>
            <person name="Flint H.J."/>
        </authorList>
    </citation>
    <scope>NUCLEOTIDE SEQUENCE</scope>
    <source>
        <strain evidence="2">VKM B-1499</strain>
    </source>
</reference>
<dbReference type="Proteomes" id="UP001143509">
    <property type="component" value="Unassembled WGS sequence"/>
</dbReference>
<evidence type="ECO:0000313" key="3">
    <source>
        <dbReference type="Proteomes" id="UP001143509"/>
    </source>
</evidence>
<dbReference type="PROSITE" id="PS51257">
    <property type="entry name" value="PROKAR_LIPOPROTEIN"/>
    <property type="match status" value="1"/>
</dbReference>
<sequence>MTANKRQRAARALAAAGLMMMGLAACDNASAVQTRDRTAEAAPIGLAMTATETAEGAAAAQPKPVLTTGRRETVDAKIARLYDRNGADFGATSAEDYLDKVTAFTAKPPRDAETVKRPNGDTLIYQASTNTFAVAARDGTPRTMFKPTTGADYWAEQKSAAPSFGQRRQSTQDDG</sequence>
<accession>A0ABQ5TAJ8</accession>
<name>A0ABQ5TAJ8_9CAUL</name>
<feature type="signal peptide" evidence="1">
    <location>
        <begin position="1"/>
        <end position="24"/>
    </location>
</feature>
<reference evidence="2" key="2">
    <citation type="submission" date="2023-01" db="EMBL/GenBank/DDBJ databases">
        <authorList>
            <person name="Sun Q."/>
            <person name="Evtushenko L."/>
        </authorList>
    </citation>
    <scope>NUCLEOTIDE SEQUENCE</scope>
    <source>
        <strain evidence="2">VKM B-1499</strain>
    </source>
</reference>
<evidence type="ECO:0000313" key="2">
    <source>
        <dbReference type="EMBL" id="GLK49398.1"/>
    </source>
</evidence>
<proteinExistence type="predicted"/>
<organism evidence="2 3">
    <name type="scientific">Brevundimonas intermedia</name>
    <dbReference type="NCBI Taxonomy" id="74315"/>
    <lineage>
        <taxon>Bacteria</taxon>
        <taxon>Pseudomonadati</taxon>
        <taxon>Pseudomonadota</taxon>
        <taxon>Alphaproteobacteria</taxon>
        <taxon>Caulobacterales</taxon>
        <taxon>Caulobacteraceae</taxon>
        <taxon>Brevundimonas</taxon>
    </lineage>
</organism>
<evidence type="ECO:0000256" key="1">
    <source>
        <dbReference type="SAM" id="SignalP"/>
    </source>
</evidence>